<dbReference type="InterPro" id="IPR056596">
    <property type="entry name" value="FLAD1_M"/>
</dbReference>
<dbReference type="Pfam" id="PF24102">
    <property type="entry name" value="FLAD1_M"/>
    <property type="match status" value="1"/>
</dbReference>
<dbReference type="eggNOG" id="KOG2644">
    <property type="taxonomic scope" value="Eukaryota"/>
</dbReference>
<dbReference type="CDD" id="cd00885">
    <property type="entry name" value="cinA"/>
    <property type="match status" value="1"/>
</dbReference>
<evidence type="ECO:0000313" key="2">
    <source>
        <dbReference type="EMBL" id="EIE89355.1"/>
    </source>
</evidence>
<dbReference type="Proteomes" id="UP000009138">
    <property type="component" value="Unassembled WGS sequence"/>
</dbReference>
<dbReference type="InterPro" id="IPR001453">
    <property type="entry name" value="MoaB/Mog_dom"/>
</dbReference>
<dbReference type="SMART" id="SM00852">
    <property type="entry name" value="MoCF_biosynth"/>
    <property type="match status" value="1"/>
</dbReference>
<dbReference type="Gene3D" id="3.40.980.10">
    <property type="entry name" value="MoaB/Mog-like domain"/>
    <property type="match status" value="1"/>
</dbReference>
<dbReference type="RefSeq" id="XP_067524751.1">
    <property type="nucleotide sequence ID" value="XM_067668650.1"/>
</dbReference>
<dbReference type="EMBL" id="CH476744">
    <property type="protein sequence ID" value="EIE89355.1"/>
    <property type="molecule type" value="Genomic_DNA"/>
</dbReference>
<dbReference type="GeneID" id="93621031"/>
<dbReference type="PANTHER" id="PTHR47675">
    <property type="entry name" value="MOLYBDOPTERIN BINDING DOMAIN PROTEIN (AFU_ORTHOLOGUE AFUA_5G11210)"/>
    <property type="match status" value="1"/>
</dbReference>
<sequence length="259" mass="28979">MSGTITAACCIIGDEILSGKTQDTNSHYLAKILFSLGIELKCVQIIGDNREDITKSVRKLSSTYDIVFTSGGIGEEEEGPTHDDITYEAIAAAYDLELKLDGETYEYFEKQLEKGKLKMTKNHARMATFPYPARLLKEKRDIPIPIVVVNENIYILPGVPVLFKVLLNSLQTRLALMSGSKFYRNEIATKQTEVMIADILTEIQSQAMNEVKIGSYPLWKDKDGIQVIISVSGKDQLKVDKVSQEIMTKTNGWLYSSLL</sequence>
<dbReference type="Pfam" id="PF00994">
    <property type="entry name" value="MoCF_biosynth"/>
    <property type="match status" value="1"/>
</dbReference>
<dbReference type="InParanoid" id="I1CLM5"/>
<protein>
    <recommendedName>
        <fullName evidence="1">MoaB/Mog domain-containing protein</fullName>
    </recommendedName>
</protein>
<dbReference type="GO" id="GO:0047884">
    <property type="term" value="F:FAD diphosphatase activity"/>
    <property type="evidence" value="ECO:0007669"/>
    <property type="project" value="TreeGrafter"/>
</dbReference>
<dbReference type="OMA" id="MARMPRG"/>
<evidence type="ECO:0000313" key="3">
    <source>
        <dbReference type="Proteomes" id="UP000009138"/>
    </source>
</evidence>
<name>I1CLM5_RHIO9</name>
<proteinExistence type="predicted"/>
<dbReference type="STRING" id="246409.I1CLM5"/>
<dbReference type="InterPro" id="IPR036425">
    <property type="entry name" value="MoaB/Mog-like_dom_sf"/>
</dbReference>
<gene>
    <name evidence="2" type="ORF">RO3G_14066</name>
</gene>
<dbReference type="OrthoDB" id="448496at2759"/>
<dbReference type="SUPFAM" id="SSF53218">
    <property type="entry name" value="Molybdenum cofactor biosynthesis proteins"/>
    <property type="match status" value="1"/>
</dbReference>
<accession>I1CLM5</accession>
<dbReference type="AlphaFoldDB" id="I1CLM5"/>
<keyword evidence="3" id="KW-1185">Reference proteome</keyword>
<evidence type="ECO:0000259" key="1">
    <source>
        <dbReference type="SMART" id="SM00852"/>
    </source>
</evidence>
<feature type="domain" description="MoaB/Mog" evidence="1">
    <location>
        <begin position="8"/>
        <end position="177"/>
    </location>
</feature>
<dbReference type="PANTHER" id="PTHR47675:SF1">
    <property type="entry name" value="MOLYBDOPTERIN BINDING DOMAIN PROTEIN (AFU_ORTHOLOGUE AFUA_5G11210)"/>
    <property type="match status" value="1"/>
</dbReference>
<dbReference type="GO" id="GO:0042726">
    <property type="term" value="P:flavin-containing compound metabolic process"/>
    <property type="evidence" value="ECO:0007669"/>
    <property type="project" value="TreeGrafter"/>
</dbReference>
<dbReference type="VEuPathDB" id="FungiDB:RO3G_14066"/>
<organism evidence="2 3">
    <name type="scientific">Rhizopus delemar (strain RA 99-880 / ATCC MYA-4621 / FGSC 9543 / NRRL 43880)</name>
    <name type="common">Mucormycosis agent</name>
    <name type="synonym">Rhizopus arrhizus var. delemar</name>
    <dbReference type="NCBI Taxonomy" id="246409"/>
    <lineage>
        <taxon>Eukaryota</taxon>
        <taxon>Fungi</taxon>
        <taxon>Fungi incertae sedis</taxon>
        <taxon>Mucoromycota</taxon>
        <taxon>Mucoromycotina</taxon>
        <taxon>Mucoromycetes</taxon>
        <taxon>Mucorales</taxon>
        <taxon>Mucorineae</taxon>
        <taxon>Rhizopodaceae</taxon>
        <taxon>Rhizopus</taxon>
    </lineage>
</organism>
<reference evidence="2 3" key="1">
    <citation type="journal article" date="2009" name="PLoS Genet.">
        <title>Genomic analysis of the basal lineage fungus Rhizopus oryzae reveals a whole-genome duplication.</title>
        <authorList>
            <person name="Ma L.-J."/>
            <person name="Ibrahim A.S."/>
            <person name="Skory C."/>
            <person name="Grabherr M.G."/>
            <person name="Burger G."/>
            <person name="Butler M."/>
            <person name="Elias M."/>
            <person name="Idnurm A."/>
            <person name="Lang B.F."/>
            <person name="Sone T."/>
            <person name="Abe A."/>
            <person name="Calvo S.E."/>
            <person name="Corrochano L.M."/>
            <person name="Engels R."/>
            <person name="Fu J."/>
            <person name="Hansberg W."/>
            <person name="Kim J.-M."/>
            <person name="Kodira C.D."/>
            <person name="Koehrsen M.J."/>
            <person name="Liu B."/>
            <person name="Miranda-Saavedra D."/>
            <person name="O'Leary S."/>
            <person name="Ortiz-Castellanos L."/>
            <person name="Poulter R."/>
            <person name="Rodriguez-Romero J."/>
            <person name="Ruiz-Herrera J."/>
            <person name="Shen Y.-Q."/>
            <person name="Zeng Q."/>
            <person name="Galagan J."/>
            <person name="Birren B.W."/>
            <person name="Cuomo C.A."/>
            <person name="Wickes B.L."/>
        </authorList>
    </citation>
    <scope>NUCLEOTIDE SEQUENCE [LARGE SCALE GENOMIC DNA]</scope>
    <source>
        <strain evidence="3">RA 99-880 / ATCC MYA-4621 / FGSC 9543 / NRRL 43880</strain>
    </source>
</reference>